<dbReference type="RefSeq" id="WP_135961980.1">
    <property type="nucleotide sequence ID" value="NZ_SRXT01000001.1"/>
</dbReference>
<name>A0A4S1XJ38_9SPHN</name>
<evidence type="ECO:0000313" key="1">
    <source>
        <dbReference type="EMBL" id="TGX55780.1"/>
    </source>
</evidence>
<dbReference type="EMBL" id="SRXT01000001">
    <property type="protein sequence ID" value="TGX55780.1"/>
    <property type="molecule type" value="Genomic_DNA"/>
</dbReference>
<dbReference type="OrthoDB" id="7582144at2"/>
<accession>A0A4S1XJ38</accession>
<reference evidence="1 2" key="1">
    <citation type="submission" date="2019-04" db="EMBL/GenBank/DDBJ databases">
        <title>Sphingomonas psychrotolerans sp. nov., isolated from soil in the Tianshan Mountains, Xinjiang, China.</title>
        <authorList>
            <person name="Luo Y."/>
            <person name="Sheng H."/>
        </authorList>
    </citation>
    <scope>NUCLEOTIDE SEQUENCE [LARGE SCALE GENOMIC DNA]</scope>
    <source>
        <strain evidence="1 2">ZFGT-11</strain>
    </source>
</reference>
<sequence length="66" mass="7002">MTTIETYLANAAAQRAAAENTSLPNRREMHERSAITWETMARAAKDTEGRAAVNLAAKVAAGVVAT</sequence>
<comment type="caution">
    <text evidence="1">The sequence shown here is derived from an EMBL/GenBank/DDBJ whole genome shotgun (WGS) entry which is preliminary data.</text>
</comment>
<organism evidence="1 2">
    <name type="scientific">Sphingomonas gei</name>
    <dbReference type="NCBI Taxonomy" id="1395960"/>
    <lineage>
        <taxon>Bacteria</taxon>
        <taxon>Pseudomonadati</taxon>
        <taxon>Pseudomonadota</taxon>
        <taxon>Alphaproteobacteria</taxon>
        <taxon>Sphingomonadales</taxon>
        <taxon>Sphingomonadaceae</taxon>
        <taxon>Sphingomonas</taxon>
    </lineage>
</organism>
<dbReference type="AlphaFoldDB" id="A0A4S1XJ38"/>
<evidence type="ECO:0000313" key="2">
    <source>
        <dbReference type="Proteomes" id="UP000306147"/>
    </source>
</evidence>
<proteinExistence type="predicted"/>
<keyword evidence="2" id="KW-1185">Reference proteome</keyword>
<dbReference type="Proteomes" id="UP000306147">
    <property type="component" value="Unassembled WGS sequence"/>
</dbReference>
<protein>
    <submittedName>
        <fullName evidence="1">Uncharacterized protein</fullName>
    </submittedName>
</protein>
<gene>
    <name evidence="1" type="ORF">E5A73_01225</name>
</gene>